<dbReference type="InterPro" id="IPR013974">
    <property type="entry name" value="SAF"/>
</dbReference>
<feature type="transmembrane region" description="Helical" evidence="8">
    <location>
        <begin position="20"/>
        <end position="40"/>
    </location>
</feature>
<evidence type="ECO:0000256" key="1">
    <source>
        <dbReference type="ARBA" id="ARBA00004418"/>
    </source>
</evidence>
<dbReference type="Gene3D" id="3.90.1210.10">
    <property type="entry name" value="Antifreeze-like/N-acetylneuraminic acid synthase C-terminal domain"/>
    <property type="match status" value="1"/>
</dbReference>
<dbReference type="CDD" id="cd11614">
    <property type="entry name" value="SAF_CpaB_FlgA_like"/>
    <property type="match status" value="1"/>
</dbReference>
<comment type="function">
    <text evidence="6 7">Involved in the assembly process of the P-ring formation. It may associate with FlgF on the rod constituting a structure essential for the P-ring assembly or may act as a modulator protein for the P-ring assembly.</text>
</comment>
<comment type="similarity">
    <text evidence="2 7">Belongs to the FlgA family.</text>
</comment>
<dbReference type="GO" id="GO:0044780">
    <property type="term" value="P:bacterial-type flagellum assembly"/>
    <property type="evidence" value="ECO:0007669"/>
    <property type="project" value="InterPro"/>
</dbReference>
<evidence type="ECO:0000313" key="10">
    <source>
        <dbReference type="EMBL" id="SHO55797.1"/>
    </source>
</evidence>
<evidence type="ECO:0000256" key="6">
    <source>
        <dbReference type="ARBA" id="ARBA00025643"/>
    </source>
</evidence>
<dbReference type="Pfam" id="PF17656">
    <property type="entry name" value="ChapFlgA_N"/>
    <property type="match status" value="1"/>
</dbReference>
<evidence type="ECO:0000256" key="7">
    <source>
        <dbReference type="RuleBase" id="RU362063"/>
    </source>
</evidence>
<evidence type="ECO:0000259" key="9">
    <source>
        <dbReference type="SMART" id="SM00858"/>
    </source>
</evidence>
<dbReference type="PANTHER" id="PTHR36307">
    <property type="entry name" value="FLAGELLA BASAL BODY P-RING FORMATION PROTEIN FLGA"/>
    <property type="match status" value="1"/>
</dbReference>
<dbReference type="Proteomes" id="UP000184600">
    <property type="component" value="Unassembled WGS sequence"/>
</dbReference>
<dbReference type="AlphaFoldDB" id="A0A1M7YT40"/>
<keyword evidence="5 7" id="KW-0574">Periplasm</keyword>
<dbReference type="EMBL" id="FRFG01000019">
    <property type="protein sequence ID" value="SHO55797.1"/>
    <property type="molecule type" value="Genomic_DNA"/>
</dbReference>
<keyword evidence="11" id="KW-1185">Reference proteome</keyword>
<keyword evidence="8" id="KW-0472">Membrane</keyword>
<keyword evidence="4" id="KW-0732">Signal</keyword>
<dbReference type="InterPro" id="IPR039246">
    <property type="entry name" value="Flagellar_FlgA"/>
</dbReference>
<evidence type="ECO:0000256" key="5">
    <source>
        <dbReference type="ARBA" id="ARBA00022764"/>
    </source>
</evidence>
<feature type="domain" description="SAF" evidence="9">
    <location>
        <begin position="125"/>
        <end position="187"/>
    </location>
</feature>
<keyword evidence="10" id="KW-0969">Cilium</keyword>
<keyword evidence="10" id="KW-0282">Flagellum</keyword>
<accession>A0A1M7YT40</accession>
<keyword evidence="10" id="KW-0966">Cell projection</keyword>
<dbReference type="SMART" id="SM00858">
    <property type="entry name" value="SAF"/>
    <property type="match status" value="1"/>
</dbReference>
<dbReference type="STRING" id="1117707.VQ7734_01545"/>
<evidence type="ECO:0000256" key="4">
    <source>
        <dbReference type="ARBA" id="ARBA00022729"/>
    </source>
</evidence>
<comment type="subcellular location">
    <subcellularLocation>
        <location evidence="1 7">Periplasm</location>
    </subcellularLocation>
</comment>
<dbReference type="NCBIfam" id="TIGR03170">
    <property type="entry name" value="flgA_cterm"/>
    <property type="match status" value="1"/>
</dbReference>
<keyword evidence="8" id="KW-0812">Transmembrane</keyword>
<name>A0A1M7YT40_9VIBR</name>
<dbReference type="PANTHER" id="PTHR36307:SF1">
    <property type="entry name" value="FLAGELLA BASAL BODY P-RING FORMATION PROTEIN FLGA"/>
    <property type="match status" value="1"/>
</dbReference>
<evidence type="ECO:0000256" key="3">
    <source>
        <dbReference type="ARBA" id="ARBA00014754"/>
    </source>
</evidence>
<reference evidence="11" key="1">
    <citation type="submission" date="2016-12" db="EMBL/GenBank/DDBJ databases">
        <authorList>
            <person name="Rodrigo-Torres L."/>
            <person name="Arahal R.D."/>
            <person name="Lucena T."/>
        </authorList>
    </citation>
    <scope>NUCLEOTIDE SEQUENCE [LARGE SCALE GENOMIC DNA]</scope>
</reference>
<dbReference type="InterPro" id="IPR041231">
    <property type="entry name" value="FlgA_N"/>
</dbReference>
<evidence type="ECO:0000256" key="2">
    <source>
        <dbReference type="ARBA" id="ARBA00010474"/>
    </source>
</evidence>
<sequence length="247" mass="27340">MSFNPHTFPLPVTKCRAFFKLFYSFIVFLSLFFNVFAKAATQEQITHIRKTAENYALQKIEFPAGGKIAATAAPLDNRIQASDCPTGLNAFSSSKRGSATNITVLVECKAENWRVYVPVRLKITIPAVTAIHPLSRGQIITQQDVSVSMVDLLRFRQQGFSSINQVIGAKVKRNITLNDIINNHDICIVCRNDKVVIRAVKNGLAITTHGIALSDGIQGEQIRVKNTKSKRIIDARVSGISEVTVHF</sequence>
<organism evidence="10 11">
    <name type="scientific">Vibrio quintilis</name>
    <dbReference type="NCBI Taxonomy" id="1117707"/>
    <lineage>
        <taxon>Bacteria</taxon>
        <taxon>Pseudomonadati</taxon>
        <taxon>Pseudomonadota</taxon>
        <taxon>Gammaproteobacteria</taxon>
        <taxon>Vibrionales</taxon>
        <taxon>Vibrionaceae</taxon>
        <taxon>Vibrio</taxon>
    </lineage>
</organism>
<keyword evidence="7" id="KW-1005">Bacterial flagellum biogenesis</keyword>
<dbReference type="OrthoDB" id="5729023at2"/>
<dbReference type="Pfam" id="PF13144">
    <property type="entry name" value="ChapFlgA"/>
    <property type="match status" value="1"/>
</dbReference>
<evidence type="ECO:0000313" key="11">
    <source>
        <dbReference type="Proteomes" id="UP000184600"/>
    </source>
</evidence>
<dbReference type="Gene3D" id="2.30.30.760">
    <property type="match status" value="1"/>
</dbReference>
<dbReference type="InterPro" id="IPR017585">
    <property type="entry name" value="SAF_FlgA"/>
</dbReference>
<gene>
    <name evidence="10" type="ORF">VQ7734_01545</name>
</gene>
<protein>
    <recommendedName>
        <fullName evidence="3 7">Flagella basal body P-ring formation protein FlgA</fullName>
    </recommendedName>
</protein>
<keyword evidence="8" id="KW-1133">Transmembrane helix</keyword>
<evidence type="ECO:0000256" key="8">
    <source>
        <dbReference type="SAM" id="Phobius"/>
    </source>
</evidence>
<proteinExistence type="inferred from homology"/>
<dbReference type="GO" id="GO:0042597">
    <property type="term" value="C:periplasmic space"/>
    <property type="evidence" value="ECO:0007669"/>
    <property type="project" value="UniProtKB-SubCell"/>
</dbReference>